<evidence type="ECO:0000256" key="1">
    <source>
        <dbReference type="SAM" id="SignalP"/>
    </source>
</evidence>
<keyword evidence="1" id="KW-0732">Signal</keyword>
<dbReference type="InterPro" id="IPR005624">
    <property type="entry name" value="PduO/GlcC-like"/>
</dbReference>
<gene>
    <name evidence="2" type="ORF">IMCC3135_21050</name>
</gene>
<dbReference type="Proteomes" id="UP000250079">
    <property type="component" value="Chromosome"/>
</dbReference>
<dbReference type="AlphaFoldDB" id="A0A2Z2P1G4"/>
<dbReference type="PANTHER" id="PTHR34309">
    <property type="entry name" value="SLR1406 PROTEIN"/>
    <property type="match status" value="1"/>
</dbReference>
<evidence type="ECO:0000313" key="3">
    <source>
        <dbReference type="Proteomes" id="UP000250079"/>
    </source>
</evidence>
<dbReference type="EMBL" id="CP018632">
    <property type="protein sequence ID" value="ASJ74287.1"/>
    <property type="molecule type" value="Genomic_DNA"/>
</dbReference>
<protein>
    <recommendedName>
        <fullName evidence="4">Heme-binding protein</fullName>
    </recommendedName>
</protein>
<sequence>MLMATLRKLSLTMTAMLLTIVVSSCSEGTPSGDPSGADSTVGCDGSCFESGEFLTIADVEQVIAQSVQEALARNVNATIGVVDRVGNVLGVYRMGEREERFVVLSTDFTDTDGIIDAVADQTFAVTGGLEGIKLPLPDDSGAGTFAPFNLDHLAAISKAITGAYLSSEGNAFTSRTANQIVQEHFNPGEDFQPGGPLFGVQFSQFGCSDFTPFQQDDQIAAGTFAVGPRPSPLGLAADPGGLPLYKNGAVVGGIGVMADSIYGIDKFVADIDADIDETIAIAGTFGFGAPLDRRDRITVEGKVFRYADADFNNLMTNPIQAPALSTNDADVGALIAVRGFTNGDLKEGTVFGQPDSGIRASDGVSTGENFDNELDAFIFVDENNQPRFPPVDSTDPTLTAEQRLSSADVASILSNALDVANRARAQIRRPLGTPARVTISVVDTRGEVLGMIRGRDAPIFGADVSLQKARTSAFFSSPDAADYFQAPSLNNPDGADATSGFPLVTYIQPGPTLGTPLLVESNITDYVTAAQSFIGPTALADGAFAFSDRAGGNLSRPFFPDGINGTDPGPFSKPPGEWSVFSTGLQLDLAYNALLTGVVFAAANSPDGVSTEPEDLSAGAPRPPFAGGCAGKGLNILGRPQVSEVSDSRLANGLQIFPGSVPIYRDDTLIGAIGVSGDGVDQDDMISFLGVNNAGLEVGGFGNAPMSMRADQLTPKDVRLRFVQCPQSPFIDSMEDNVCAGL</sequence>
<dbReference type="SUPFAM" id="SSF143744">
    <property type="entry name" value="GlcG-like"/>
    <property type="match status" value="2"/>
</dbReference>
<dbReference type="PROSITE" id="PS51257">
    <property type="entry name" value="PROKAR_LIPOPROTEIN"/>
    <property type="match status" value="1"/>
</dbReference>
<dbReference type="KEGG" id="gai:IMCC3135_21050"/>
<dbReference type="Pfam" id="PF03928">
    <property type="entry name" value="HbpS-like"/>
    <property type="match status" value="1"/>
</dbReference>
<reference evidence="2 3" key="1">
    <citation type="submission" date="2016-12" db="EMBL/GenBank/DDBJ databases">
        <authorList>
            <person name="Song W.-J."/>
            <person name="Kurnit D.M."/>
        </authorList>
    </citation>
    <scope>NUCLEOTIDE SEQUENCE [LARGE SCALE GENOMIC DNA]</scope>
    <source>
        <strain evidence="2 3">IMCC3135</strain>
    </source>
</reference>
<keyword evidence="3" id="KW-1185">Reference proteome</keyword>
<dbReference type="InterPro" id="IPR052517">
    <property type="entry name" value="GlcG_carb_metab_protein"/>
</dbReference>
<dbReference type="PANTHER" id="PTHR34309:SF1">
    <property type="entry name" value="PROTEIN GLCG"/>
    <property type="match status" value="1"/>
</dbReference>
<name>A0A2Z2P1G4_9GAMM</name>
<feature type="chain" id="PRO_5016451181" description="Heme-binding protein" evidence="1">
    <location>
        <begin position="25"/>
        <end position="742"/>
    </location>
</feature>
<evidence type="ECO:0008006" key="4">
    <source>
        <dbReference type="Google" id="ProtNLM"/>
    </source>
</evidence>
<accession>A0A2Z2P1G4</accession>
<feature type="signal peptide" evidence="1">
    <location>
        <begin position="1"/>
        <end position="24"/>
    </location>
</feature>
<dbReference type="InterPro" id="IPR038084">
    <property type="entry name" value="PduO/GlcC-like_sf"/>
</dbReference>
<dbReference type="Gene3D" id="3.30.450.150">
    <property type="entry name" value="Haem-degrading domain"/>
    <property type="match status" value="4"/>
</dbReference>
<evidence type="ECO:0000313" key="2">
    <source>
        <dbReference type="EMBL" id="ASJ74287.1"/>
    </source>
</evidence>
<organism evidence="2 3">
    <name type="scientific">Granulosicoccus antarcticus IMCC3135</name>
    <dbReference type="NCBI Taxonomy" id="1192854"/>
    <lineage>
        <taxon>Bacteria</taxon>
        <taxon>Pseudomonadati</taxon>
        <taxon>Pseudomonadota</taxon>
        <taxon>Gammaproteobacteria</taxon>
        <taxon>Chromatiales</taxon>
        <taxon>Granulosicoccaceae</taxon>
        <taxon>Granulosicoccus</taxon>
    </lineage>
</organism>
<proteinExistence type="predicted"/>